<dbReference type="EMBL" id="CP062008">
    <property type="protein sequence ID" value="QPG71254.1"/>
    <property type="molecule type" value="Genomic_DNA"/>
</dbReference>
<name>A0A8H2JB91_MYCMU</name>
<sequence length="334" mass="32259">MVDAGSRCVARLNVVVAVATAAIVVIGFVGAAPPGRDSTVSVSAVRLAAAKASMAVQWAALDQFAATHTDLMAAAAHVVVGGGSNLSAAAAATPRIGSGTAPTPLAGTGTAPTSLAATSTALPTPQPAGAVAVIEQAIVSALSTAFLTLAQPLVSTPQLAAIFGPFVFLGIILYGLVVGVPLTIFNSIAAPILNLLPFAAVPAPVFAAPTPTAAESTGTVAPTVTVSDPVTPSPKATHKGRALPTSHTPKGAVAIADTTGDDVAGQLKSTARQSVSLGLTPAAGGQSQDRDAGGPGSGSQAGNPKGAGKAGAAPSRSSKAGHGSRSVRGDKGNS</sequence>
<dbReference type="AlphaFoldDB" id="A0A8H2JB91"/>
<evidence type="ECO:0000313" key="4">
    <source>
        <dbReference type="EMBL" id="TLH52671.1"/>
    </source>
</evidence>
<dbReference type="RefSeq" id="WP_138158361.1">
    <property type="nucleotide sequence ID" value="NZ_ANBS01000007.1"/>
</dbReference>
<dbReference type="KEGG" id="mmuc:C1S78_010155"/>
<feature type="compositionally biased region" description="Low complexity" evidence="1">
    <location>
        <begin position="301"/>
        <end position="321"/>
    </location>
</feature>
<keyword evidence="5" id="KW-1185">Reference proteome</keyword>
<feature type="transmembrane region" description="Helical" evidence="2">
    <location>
        <begin position="162"/>
        <end position="185"/>
    </location>
</feature>
<evidence type="ECO:0000256" key="2">
    <source>
        <dbReference type="SAM" id="Phobius"/>
    </source>
</evidence>
<feature type="transmembrane region" description="Helical" evidence="2">
    <location>
        <begin position="128"/>
        <end position="150"/>
    </location>
</feature>
<accession>A0A8H2JB91</accession>
<evidence type="ECO:0000313" key="3">
    <source>
        <dbReference type="EMBL" id="QPG71254.1"/>
    </source>
</evidence>
<dbReference type="EMBL" id="POTL01000001">
    <property type="protein sequence ID" value="TLH52671.1"/>
    <property type="molecule type" value="Genomic_DNA"/>
</dbReference>
<keyword evidence="2" id="KW-0812">Transmembrane</keyword>
<proteinExistence type="predicted"/>
<keyword evidence="2" id="KW-0472">Membrane</keyword>
<feature type="compositionally biased region" description="Polar residues" evidence="1">
    <location>
        <begin position="215"/>
        <end position="230"/>
    </location>
</feature>
<reference evidence="3 5" key="3">
    <citation type="journal article" date="2019" name="Sci. Rep.">
        <title>Insight into the biology of Mycobacterium mucogenicum and Mycobacterium neoaurum clade members.</title>
        <authorList>
            <person name="Behra P.R.K."/>
            <person name="Pettersson B.M.F."/>
            <person name="Ramesh M."/>
            <person name="Dasgupta S."/>
            <person name="Kirsebom L.A."/>
        </authorList>
    </citation>
    <scope>NUCLEOTIDE SEQUENCE [LARGE SCALE GENOMIC DNA]</scope>
    <source>
        <strain evidence="3 5">DSM 44124</strain>
    </source>
</reference>
<reference evidence="3 5" key="2">
    <citation type="journal article" date="2019" name="BMC Evol. Biol.">
        <title>Comparative genomics of Mycobacterium mucogenicum and Mycobacterium neoaurum clade members emphasizing tRNA and non-coding RNA.</title>
        <authorList>
            <person name="Behra P.R.K."/>
            <person name="Pettersson B.M.F."/>
            <person name="Das S."/>
            <person name="Dasgupta S."/>
            <person name="Kirsebom L.A."/>
        </authorList>
    </citation>
    <scope>NUCLEOTIDE SEQUENCE [LARGE SCALE GENOMIC DNA]</scope>
    <source>
        <strain evidence="3 5">DSM 44124</strain>
    </source>
</reference>
<feature type="region of interest" description="Disordered" evidence="1">
    <location>
        <begin position="211"/>
        <end position="249"/>
    </location>
</feature>
<dbReference type="GeneID" id="76725274"/>
<evidence type="ECO:0000256" key="1">
    <source>
        <dbReference type="SAM" id="MobiDB-lite"/>
    </source>
</evidence>
<evidence type="ECO:0000313" key="5">
    <source>
        <dbReference type="Proteomes" id="UP000309231"/>
    </source>
</evidence>
<protein>
    <submittedName>
        <fullName evidence="4">Uncharacterized protein</fullName>
    </submittedName>
</protein>
<feature type="transmembrane region" description="Helical" evidence="2">
    <location>
        <begin position="12"/>
        <end position="32"/>
    </location>
</feature>
<keyword evidence="2" id="KW-1133">Transmembrane helix</keyword>
<reference evidence="4" key="1">
    <citation type="submission" date="2018-01" db="EMBL/GenBank/DDBJ databases">
        <title>Comparative genomics of Mycobacterium mucogenicum and Mycobacterium neoaurum clade members emphasizing tRNA and non-coding RNA.</title>
        <authorList>
            <person name="Behra P.R.K."/>
            <person name="Pettersson B.M.F."/>
            <person name="Das S."/>
            <person name="Dasgupta S."/>
            <person name="Kirsebom L.A."/>
        </authorList>
    </citation>
    <scope>NUCLEOTIDE SEQUENCE</scope>
    <source>
        <strain evidence="4">DSM 44124</strain>
    </source>
</reference>
<organism evidence="4">
    <name type="scientific">Mycolicibacterium mucogenicum DSM 44124</name>
    <dbReference type="NCBI Taxonomy" id="1226753"/>
    <lineage>
        <taxon>Bacteria</taxon>
        <taxon>Bacillati</taxon>
        <taxon>Actinomycetota</taxon>
        <taxon>Actinomycetes</taxon>
        <taxon>Mycobacteriales</taxon>
        <taxon>Mycobacteriaceae</taxon>
        <taxon>Mycolicibacterium</taxon>
    </lineage>
</organism>
<dbReference type="Proteomes" id="UP000309231">
    <property type="component" value="Chromosome"/>
</dbReference>
<gene>
    <name evidence="3" type="ORF">C1S78_010155</name>
    <name evidence="4" type="ORF">C1S78_10130</name>
</gene>
<feature type="region of interest" description="Disordered" evidence="1">
    <location>
        <begin position="279"/>
        <end position="334"/>
    </location>
</feature>